<evidence type="ECO:0000256" key="5">
    <source>
        <dbReference type="SAM" id="Phobius"/>
    </source>
</evidence>
<keyword evidence="9" id="KW-1185">Reference proteome</keyword>
<dbReference type="SUPFAM" id="SSF141072">
    <property type="entry name" value="CalX-like"/>
    <property type="match status" value="3"/>
</dbReference>
<dbReference type="Ensembl" id="ENSTNIT00000007261.1">
    <property type="protein sequence ID" value="ENSTNIP00000007104.1"/>
    <property type="gene ID" value="ENSTNIG00000004462.1"/>
</dbReference>
<evidence type="ECO:0000256" key="2">
    <source>
        <dbReference type="ARBA" id="ARBA00022737"/>
    </source>
</evidence>
<name>Q4T3S8_TETNG</name>
<feature type="non-terminal residue" evidence="7">
    <location>
        <position position="1"/>
    </location>
</feature>
<dbReference type="STRING" id="99883.ENSTNIP00000007104"/>
<dbReference type="InterPro" id="IPR038081">
    <property type="entry name" value="CalX-like_sf"/>
</dbReference>
<keyword evidence="2" id="KW-0677">Repeat</keyword>
<keyword evidence="5" id="KW-0472">Membrane</keyword>
<reference evidence="7" key="2">
    <citation type="submission" date="2004-02" db="EMBL/GenBank/DDBJ databases">
        <authorList>
            <consortium name="Genoscope"/>
            <consortium name="Whitehead Institute Centre for Genome Research"/>
        </authorList>
    </citation>
    <scope>NUCLEOTIDE SEQUENCE</scope>
</reference>
<dbReference type="PANTHER" id="PTHR45739:SF4">
    <property type="entry name" value="FRAS1-RELATED EXTRACELLULAR MATRIX PROTEIN 2"/>
    <property type="match status" value="1"/>
</dbReference>
<evidence type="ECO:0000313" key="8">
    <source>
        <dbReference type="Ensembl" id="ENSTNIP00000007104.1"/>
    </source>
</evidence>
<evidence type="ECO:0000313" key="7">
    <source>
        <dbReference type="EMBL" id="CAF92454.1"/>
    </source>
</evidence>
<feature type="domain" description="Calx-beta" evidence="6">
    <location>
        <begin position="111"/>
        <end position="213"/>
    </location>
</feature>
<keyword evidence="1" id="KW-0732">Signal</keyword>
<dbReference type="SMART" id="SM00237">
    <property type="entry name" value="Calx_beta"/>
    <property type="match status" value="3"/>
</dbReference>
<dbReference type="HOGENOM" id="CLU_003042_1_0_1"/>
<feature type="transmembrane region" description="Helical" evidence="5">
    <location>
        <begin position="1066"/>
        <end position="1090"/>
    </location>
</feature>
<dbReference type="InterPro" id="IPR051561">
    <property type="entry name" value="FRAS1_ECM"/>
</dbReference>
<accession>Q4T3S8</accession>
<feature type="region of interest" description="Disordered" evidence="4">
    <location>
        <begin position="1094"/>
        <end position="1122"/>
    </location>
</feature>
<dbReference type="Pfam" id="PF03160">
    <property type="entry name" value="Calx-beta"/>
    <property type="match status" value="3"/>
</dbReference>
<keyword evidence="5" id="KW-1133">Transmembrane helix</keyword>
<evidence type="ECO:0000256" key="3">
    <source>
        <dbReference type="ARBA" id="ARBA00022837"/>
    </source>
</evidence>
<evidence type="ECO:0000256" key="4">
    <source>
        <dbReference type="SAM" id="MobiDB-lite"/>
    </source>
</evidence>
<feature type="domain" description="Calx-beta" evidence="6">
    <location>
        <begin position="2"/>
        <end position="96"/>
    </location>
</feature>
<dbReference type="AlphaFoldDB" id="Q4T3S8"/>
<dbReference type="Proteomes" id="UP000007303">
    <property type="component" value="Unassembled WGS sequence"/>
</dbReference>
<dbReference type="GO" id="GO:0007154">
    <property type="term" value="P:cell communication"/>
    <property type="evidence" value="ECO:0007669"/>
    <property type="project" value="InterPro"/>
</dbReference>
<feature type="domain" description="Calx-beta" evidence="6">
    <location>
        <begin position="231"/>
        <end position="335"/>
    </location>
</feature>
<dbReference type="GeneTree" id="ENSGT00940000155313"/>
<dbReference type="GO" id="GO:0009653">
    <property type="term" value="P:anatomical structure morphogenesis"/>
    <property type="evidence" value="ECO:0007669"/>
    <property type="project" value="TreeGrafter"/>
</dbReference>
<evidence type="ECO:0000313" key="9">
    <source>
        <dbReference type="Proteomes" id="UP000007303"/>
    </source>
</evidence>
<dbReference type="OMA" id="YCRILII"/>
<dbReference type="EMBL" id="CAAE01009931">
    <property type="protein sequence ID" value="CAF92454.1"/>
    <property type="molecule type" value="Genomic_DNA"/>
</dbReference>
<feature type="non-terminal residue" evidence="7">
    <location>
        <position position="1122"/>
    </location>
</feature>
<dbReference type="InterPro" id="IPR003644">
    <property type="entry name" value="Calx_beta"/>
</dbReference>
<proteinExistence type="predicted"/>
<gene>
    <name evidence="7" type="ORF">GSTENG00007660001</name>
</gene>
<protein>
    <submittedName>
        <fullName evidence="7">(spotted green pufferfish) hypothetical protein</fullName>
    </submittedName>
    <submittedName>
        <fullName evidence="8">FRAS1 related extracellular matrix 2b</fullName>
    </submittedName>
</protein>
<organism evidence="7">
    <name type="scientific">Tetraodon nigroviridis</name>
    <name type="common">Spotted green pufferfish</name>
    <name type="synonym">Chelonodon nigroviridis</name>
    <dbReference type="NCBI Taxonomy" id="99883"/>
    <lineage>
        <taxon>Eukaryota</taxon>
        <taxon>Metazoa</taxon>
        <taxon>Chordata</taxon>
        <taxon>Craniata</taxon>
        <taxon>Vertebrata</taxon>
        <taxon>Euteleostomi</taxon>
        <taxon>Actinopterygii</taxon>
        <taxon>Neopterygii</taxon>
        <taxon>Teleostei</taxon>
        <taxon>Neoteleostei</taxon>
        <taxon>Acanthomorphata</taxon>
        <taxon>Eupercaria</taxon>
        <taxon>Tetraodontiformes</taxon>
        <taxon>Tetradontoidea</taxon>
        <taxon>Tetraodontidae</taxon>
        <taxon>Tetraodon</taxon>
    </lineage>
</organism>
<dbReference type="PANTHER" id="PTHR45739">
    <property type="entry name" value="MATRIX PROTEIN, PUTATIVE-RELATED"/>
    <property type="match status" value="1"/>
</dbReference>
<dbReference type="GO" id="GO:0016020">
    <property type="term" value="C:membrane"/>
    <property type="evidence" value="ECO:0007669"/>
    <property type="project" value="InterPro"/>
</dbReference>
<dbReference type="Gene3D" id="2.60.40.2030">
    <property type="match status" value="3"/>
</dbReference>
<dbReference type="OrthoDB" id="430044at2759"/>
<keyword evidence="3" id="KW-0106">Calcium</keyword>
<reference evidence="7 9" key="1">
    <citation type="journal article" date="2004" name="Nature">
        <title>Genome duplication in the teleost fish Tetraodon nigroviridis reveals the early vertebrate proto-karyotype.</title>
        <authorList>
            <person name="Jaillon O."/>
            <person name="Aury J.-M."/>
            <person name="Brunet F."/>
            <person name="Petit J.-L."/>
            <person name="Stange-Thomann N."/>
            <person name="Mauceli E."/>
            <person name="Bouneau L."/>
            <person name="Fischer C."/>
            <person name="Ozouf-Costaz C."/>
            <person name="Bernot A."/>
            <person name="Nicaud S."/>
            <person name="Jaffe D."/>
            <person name="Fisher S."/>
            <person name="Lutfalla G."/>
            <person name="Dossat C."/>
            <person name="Segurens B."/>
            <person name="Dasilva C."/>
            <person name="Salanoubat M."/>
            <person name="Levy M."/>
            <person name="Boudet N."/>
            <person name="Castellano S."/>
            <person name="Anthouard V."/>
            <person name="Jubin C."/>
            <person name="Castelli V."/>
            <person name="Katinka M."/>
            <person name="Vacherie B."/>
            <person name="Biemont C."/>
            <person name="Skalli Z."/>
            <person name="Cattolico L."/>
            <person name="Poulain J."/>
            <person name="De Berardinis V."/>
            <person name="Cruaud C."/>
            <person name="Duprat S."/>
            <person name="Brottier P."/>
            <person name="Coutanceau J.-P."/>
            <person name="Gouzy J."/>
            <person name="Parra G."/>
            <person name="Lardier G."/>
            <person name="Chapple C."/>
            <person name="McKernan K.J."/>
            <person name="McEwan P."/>
            <person name="Bosak S."/>
            <person name="Kellis M."/>
            <person name="Volff J.-N."/>
            <person name="Guigo R."/>
            <person name="Zody M.C."/>
            <person name="Mesirov J."/>
            <person name="Lindblad-Toh K."/>
            <person name="Birren B."/>
            <person name="Nusbaum C."/>
            <person name="Kahn D."/>
            <person name="Robinson-Rechavi M."/>
            <person name="Laudet V."/>
            <person name="Schachter V."/>
            <person name="Quetier F."/>
            <person name="Saurin W."/>
            <person name="Scarpelli C."/>
            <person name="Wincker P."/>
            <person name="Lander E.S."/>
            <person name="Weissenbach J."/>
            <person name="Roest Crollius H."/>
        </authorList>
    </citation>
    <scope>NUCLEOTIDE SEQUENCE [LARGE SCALE GENOMIC DNA]</scope>
</reference>
<reference evidence="8" key="3">
    <citation type="submission" date="2025-05" db="UniProtKB">
        <authorList>
            <consortium name="Ensembl"/>
        </authorList>
    </citation>
    <scope>IDENTIFICATION</scope>
</reference>
<dbReference type="KEGG" id="tng:GSTEN00007660G001"/>
<sequence>PVFYFGNTDYRVDESDGFVEVQVWRTGTDLSKGGTVTIRSRKTDPVSAEAGADYVGISRSLDFAPGVTMQTFRVTILDDLGQPVLEGPEKFELVLRMPMNGILWEPSKSTILINDSVSDLPKVQFRDAVYVGDENSGQISAVVYRSGDISYKSTVRCYSRQGTAQVMMDFNERPNTDASIISFLPGETEKPCTLILVDDTEHEEDEELRLVLGSPKSESPFGASVGGQNETLLKIKDDADKPIIMFGETKFSVNEPRENGQVSVLKIPVLRVGDPSKVSIVRVHTKDGSANSGEDYHPISEEIVFKEGDTEHYVEVEVLYDSVREMREAFTVHLKPDENMVAETKMSKAIIYIEETNSMADVTFPSVPIVVSLLHYDEIDKNKDWLPVAGYPVICVTACNPKYPDYDKTGSICKSEHINNTLTRYRWIVSAPTSPNGVTSPMREVDFNTFFTSSKLITLDSVYFQAGSRVQCAARCVNSNGDEGLELSSPIVSISTEEGVCQPRVTGTVGAEPFSARLRYTGTENTDYPNLIKITVTMPHIDGMLPVVSTRPLSNFELTLSPDGTRVGNHRCSNLLDYTEVKTHHGFLTDATKNPEVIGETAPYQYSSSLRGSSTLRFYRNLNLEACLWEFTSYYDMSELLNDCGGTIGTDGQVLNLIQSYVTLRVPLHVSYVVSLSRALYPTSMRINGQGRLVVNFRTEARFRGLFVSTHPASALSSMVMCPDHPGLTFNLSLVRTEPTYNQPIQQWTFVSDFAVRDYSGTYTVKLLPCTSPSSLEYTIPPVCNPREPLTFDMDIRFQQVSDPVATEFSLNTQMILLSKRTLWLSDGSMGFGQESDTAFSKGDTIYSRVMVDPVQNLGDSFICNIEKVFLCTGTDGYVPKYNPDNFEFGCLADSPSLLYRFKIIDKAQPETQARSFGSVAFKALLAVDDPAALALVRQPGSDGFRMDSSALFQVSAGREWYIHTIYTVRSRDNANRGIGKRSVEYHVMSRPAYVVSKDRRRSRRSANDVPDIVEDIGVNNNRGTNILHIALDRSSQRKTSPESGIFTKGVVPRELNQRDNSDEGLVLIIGLFVGLLLMVLLIIVVVVLVRSKREKKDAPKKSSSGEPMVTQAPSSSDSSEV</sequence>
<feature type="compositionally biased region" description="Polar residues" evidence="4">
    <location>
        <begin position="1102"/>
        <end position="1122"/>
    </location>
</feature>
<evidence type="ECO:0000256" key="1">
    <source>
        <dbReference type="ARBA" id="ARBA00022729"/>
    </source>
</evidence>
<keyword evidence="5" id="KW-0812">Transmembrane</keyword>
<evidence type="ECO:0000259" key="6">
    <source>
        <dbReference type="SMART" id="SM00237"/>
    </source>
</evidence>